<dbReference type="PANTHER" id="PTHR30183:SF3">
    <property type="entry name" value="MOLYBDENUM TRANSPORT SYSTEM PERMEASE PROTEIN MODB"/>
    <property type="match status" value="1"/>
</dbReference>
<dbReference type="GO" id="GO:0015098">
    <property type="term" value="F:molybdate ion transmembrane transporter activity"/>
    <property type="evidence" value="ECO:0007669"/>
    <property type="project" value="UniProtKB-UniRule"/>
</dbReference>
<evidence type="ECO:0000256" key="3">
    <source>
        <dbReference type="ARBA" id="ARBA00007069"/>
    </source>
</evidence>
<keyword evidence="8 10" id="KW-1133">Transmembrane helix</keyword>
<comment type="caution">
    <text evidence="13">The sequence shown here is derived from an EMBL/GenBank/DDBJ whole genome shotgun (WGS) entry which is preliminary data.</text>
</comment>
<reference evidence="13 14" key="1">
    <citation type="journal article" date="2018" name="Syst. Appl. Microbiol.">
        <title>Abditibacterium utsteinense sp. nov., the first cultivated member of candidate phylum FBP, isolated from ice-free Antarctic soil samples.</title>
        <authorList>
            <person name="Tahon G."/>
            <person name="Tytgat B."/>
            <person name="Lebbe L."/>
            <person name="Carlier A."/>
            <person name="Willems A."/>
        </authorList>
    </citation>
    <scope>NUCLEOTIDE SEQUENCE [LARGE SCALE GENOMIC DNA]</scope>
    <source>
        <strain evidence="13 14">LMG 29911</strain>
    </source>
</reference>
<keyword evidence="4 10" id="KW-0813">Transport</keyword>
<evidence type="ECO:0000313" key="14">
    <source>
        <dbReference type="Proteomes" id="UP000237684"/>
    </source>
</evidence>
<comment type="caution">
    <text evidence="11">Lacks conserved residue(s) required for the propagation of feature annotation.</text>
</comment>
<evidence type="ECO:0000256" key="7">
    <source>
        <dbReference type="ARBA" id="ARBA00022692"/>
    </source>
</evidence>
<keyword evidence="9 10" id="KW-0472">Membrane</keyword>
<dbReference type="NCBIfam" id="NF038017">
    <property type="entry name" value="ABC_perm1"/>
    <property type="match status" value="1"/>
</dbReference>
<evidence type="ECO:0000256" key="9">
    <source>
        <dbReference type="ARBA" id="ARBA00023136"/>
    </source>
</evidence>
<comment type="function">
    <text evidence="1 11">Part of the binding-protein-dependent transport system for molybdenum; probably responsible for the translocation of the substrate across the membrane.</text>
</comment>
<dbReference type="OrthoDB" id="9774448at2"/>
<dbReference type="EMBL" id="NIGF01000015">
    <property type="protein sequence ID" value="PQV63153.1"/>
    <property type="molecule type" value="Genomic_DNA"/>
</dbReference>
<evidence type="ECO:0000256" key="10">
    <source>
        <dbReference type="RuleBase" id="RU363032"/>
    </source>
</evidence>
<dbReference type="FunCoup" id="A0A2S8SQT0">
    <property type="interactions" value="223"/>
</dbReference>
<name>A0A2S8SQT0_9BACT</name>
<evidence type="ECO:0000259" key="12">
    <source>
        <dbReference type="PROSITE" id="PS50928"/>
    </source>
</evidence>
<feature type="transmembrane region" description="Helical" evidence="10">
    <location>
        <begin position="132"/>
        <end position="153"/>
    </location>
</feature>
<dbReference type="SUPFAM" id="SSF161098">
    <property type="entry name" value="MetI-like"/>
    <property type="match status" value="1"/>
</dbReference>
<keyword evidence="14" id="KW-1185">Reference proteome</keyword>
<dbReference type="GO" id="GO:0005886">
    <property type="term" value="C:plasma membrane"/>
    <property type="evidence" value="ECO:0007669"/>
    <property type="project" value="UniProtKB-SubCell"/>
</dbReference>
<keyword evidence="5 11" id="KW-1003">Cell membrane</keyword>
<feature type="transmembrane region" description="Helical" evidence="10">
    <location>
        <begin position="195"/>
        <end position="215"/>
    </location>
</feature>
<gene>
    <name evidence="13" type="ORF">B1R32_11561</name>
</gene>
<dbReference type="InterPro" id="IPR011867">
    <property type="entry name" value="ModB_ABC"/>
</dbReference>
<dbReference type="Proteomes" id="UP000237684">
    <property type="component" value="Unassembled WGS sequence"/>
</dbReference>
<feature type="domain" description="ABC transmembrane type-1" evidence="12">
    <location>
        <begin position="8"/>
        <end position="211"/>
    </location>
</feature>
<dbReference type="Pfam" id="PF00528">
    <property type="entry name" value="BPD_transp_1"/>
    <property type="match status" value="1"/>
</dbReference>
<protein>
    <recommendedName>
        <fullName evidence="11">Molybdenum transport system permease</fullName>
    </recommendedName>
</protein>
<evidence type="ECO:0000256" key="11">
    <source>
        <dbReference type="RuleBase" id="RU365097"/>
    </source>
</evidence>
<dbReference type="CDD" id="cd06261">
    <property type="entry name" value="TM_PBP2"/>
    <property type="match status" value="1"/>
</dbReference>
<organism evidence="13 14">
    <name type="scientific">Abditibacterium utsteinense</name>
    <dbReference type="NCBI Taxonomy" id="1960156"/>
    <lineage>
        <taxon>Bacteria</taxon>
        <taxon>Pseudomonadati</taxon>
        <taxon>Abditibacteriota</taxon>
        <taxon>Abditibacteriia</taxon>
        <taxon>Abditibacteriales</taxon>
        <taxon>Abditibacteriaceae</taxon>
        <taxon>Abditibacterium</taxon>
    </lineage>
</organism>
<evidence type="ECO:0000256" key="1">
    <source>
        <dbReference type="ARBA" id="ARBA00002949"/>
    </source>
</evidence>
<proteinExistence type="inferred from homology"/>
<dbReference type="InterPro" id="IPR049783">
    <property type="entry name" value="ABC_perm_TupB-like"/>
</dbReference>
<feature type="transmembrane region" description="Helical" evidence="10">
    <location>
        <begin position="80"/>
        <end position="104"/>
    </location>
</feature>
<evidence type="ECO:0000256" key="2">
    <source>
        <dbReference type="ARBA" id="ARBA00004651"/>
    </source>
</evidence>
<dbReference type="Gene3D" id="1.10.3720.10">
    <property type="entry name" value="MetI-like"/>
    <property type="match status" value="1"/>
</dbReference>
<keyword evidence="6 11" id="KW-0500">Molybdenum</keyword>
<evidence type="ECO:0000256" key="8">
    <source>
        <dbReference type="ARBA" id="ARBA00022989"/>
    </source>
</evidence>
<dbReference type="InParanoid" id="A0A2S8SQT0"/>
<feature type="transmembrane region" description="Helical" evidence="10">
    <location>
        <begin position="48"/>
        <end position="68"/>
    </location>
</feature>
<dbReference type="AlphaFoldDB" id="A0A2S8SQT0"/>
<dbReference type="NCBIfam" id="TIGR02141">
    <property type="entry name" value="modB_ABC"/>
    <property type="match status" value="1"/>
</dbReference>
<evidence type="ECO:0000256" key="6">
    <source>
        <dbReference type="ARBA" id="ARBA00022505"/>
    </source>
</evidence>
<evidence type="ECO:0000313" key="13">
    <source>
        <dbReference type="EMBL" id="PQV63153.1"/>
    </source>
</evidence>
<dbReference type="PANTHER" id="PTHR30183">
    <property type="entry name" value="MOLYBDENUM TRANSPORT SYSTEM PERMEASE PROTEIN MODB"/>
    <property type="match status" value="1"/>
</dbReference>
<dbReference type="InterPro" id="IPR000515">
    <property type="entry name" value="MetI-like"/>
</dbReference>
<sequence length="221" mass="23081">MIPDWHPLQLSLEVAAGALLLALPLGIGAASALRGRHFVGKSALESLFLLPLVLPPVVTGLVLLLLLGKRGPVGRLLLGAGFQILFTPWAAILAAAIVAFPLVFQSARAAFAGVDSHLEDAASAFGATRARVFWTITIPLSWPGLLAGATLSFARALGEFGATVMVAGNVSGRTLTAPVAIYFASEDGDLRRAGFYALLLGFTNFAFLLAVSALGRRRFSS</sequence>
<dbReference type="InterPro" id="IPR035906">
    <property type="entry name" value="MetI-like_sf"/>
</dbReference>
<accession>A0A2S8SQT0</accession>
<comment type="similarity">
    <text evidence="3 11">Belongs to the binding-protein-dependent transport system permease family. CysTW subfamily.</text>
</comment>
<keyword evidence="7 10" id="KW-0812">Transmembrane</keyword>
<evidence type="ECO:0000256" key="4">
    <source>
        <dbReference type="ARBA" id="ARBA00022448"/>
    </source>
</evidence>
<dbReference type="PROSITE" id="PS50928">
    <property type="entry name" value="ABC_TM1"/>
    <property type="match status" value="1"/>
</dbReference>
<comment type="subcellular location">
    <subcellularLocation>
        <location evidence="2 10">Cell membrane</location>
        <topology evidence="2 10">Multi-pass membrane protein</topology>
    </subcellularLocation>
</comment>
<dbReference type="RefSeq" id="WP_106380741.1">
    <property type="nucleotide sequence ID" value="NZ_NIGF01000015.1"/>
</dbReference>
<evidence type="ECO:0000256" key="5">
    <source>
        <dbReference type="ARBA" id="ARBA00022475"/>
    </source>
</evidence>